<evidence type="ECO:0000313" key="2">
    <source>
        <dbReference type="Proteomes" id="UP000828390"/>
    </source>
</evidence>
<evidence type="ECO:0000313" key="1">
    <source>
        <dbReference type="EMBL" id="KAH3887904.1"/>
    </source>
</evidence>
<name>A0A9D4N611_DREPO</name>
<proteinExistence type="predicted"/>
<protein>
    <submittedName>
        <fullName evidence="1">Uncharacterized protein</fullName>
    </submittedName>
</protein>
<reference evidence="1" key="1">
    <citation type="journal article" date="2019" name="bioRxiv">
        <title>The Genome of the Zebra Mussel, Dreissena polymorpha: A Resource for Invasive Species Research.</title>
        <authorList>
            <person name="McCartney M.A."/>
            <person name="Auch B."/>
            <person name="Kono T."/>
            <person name="Mallez S."/>
            <person name="Zhang Y."/>
            <person name="Obille A."/>
            <person name="Becker A."/>
            <person name="Abrahante J.E."/>
            <person name="Garbe J."/>
            <person name="Badalamenti J.P."/>
            <person name="Herman A."/>
            <person name="Mangelson H."/>
            <person name="Liachko I."/>
            <person name="Sullivan S."/>
            <person name="Sone E.D."/>
            <person name="Koren S."/>
            <person name="Silverstein K.A.T."/>
            <person name="Beckman K.B."/>
            <person name="Gohl D.M."/>
        </authorList>
    </citation>
    <scope>NUCLEOTIDE SEQUENCE</scope>
    <source>
        <strain evidence="1">Duluth1</strain>
        <tissue evidence="1">Whole animal</tissue>
    </source>
</reference>
<dbReference type="AlphaFoldDB" id="A0A9D4N611"/>
<keyword evidence="2" id="KW-1185">Reference proteome</keyword>
<dbReference type="EMBL" id="JAIWYP010000001">
    <property type="protein sequence ID" value="KAH3887904.1"/>
    <property type="molecule type" value="Genomic_DNA"/>
</dbReference>
<reference evidence="1" key="2">
    <citation type="submission" date="2020-11" db="EMBL/GenBank/DDBJ databases">
        <authorList>
            <person name="McCartney M.A."/>
            <person name="Auch B."/>
            <person name="Kono T."/>
            <person name="Mallez S."/>
            <person name="Becker A."/>
            <person name="Gohl D.M."/>
            <person name="Silverstein K.A.T."/>
            <person name="Koren S."/>
            <person name="Bechman K.B."/>
            <person name="Herman A."/>
            <person name="Abrahante J.E."/>
            <person name="Garbe J."/>
        </authorList>
    </citation>
    <scope>NUCLEOTIDE SEQUENCE</scope>
    <source>
        <strain evidence="1">Duluth1</strain>
        <tissue evidence="1">Whole animal</tissue>
    </source>
</reference>
<accession>A0A9D4N611</accession>
<dbReference type="Proteomes" id="UP000828390">
    <property type="component" value="Unassembled WGS sequence"/>
</dbReference>
<sequence length="63" mass="7012">MFCWSEKEGGHDTELVGLGIVKTRERKSRLIGSKSETKMRTGRTVVGFIIAMQNVAATTFSTY</sequence>
<gene>
    <name evidence="1" type="ORF">DPMN_011926</name>
</gene>
<comment type="caution">
    <text evidence="1">The sequence shown here is derived from an EMBL/GenBank/DDBJ whole genome shotgun (WGS) entry which is preliminary data.</text>
</comment>
<organism evidence="1 2">
    <name type="scientific">Dreissena polymorpha</name>
    <name type="common">Zebra mussel</name>
    <name type="synonym">Mytilus polymorpha</name>
    <dbReference type="NCBI Taxonomy" id="45954"/>
    <lineage>
        <taxon>Eukaryota</taxon>
        <taxon>Metazoa</taxon>
        <taxon>Spiralia</taxon>
        <taxon>Lophotrochozoa</taxon>
        <taxon>Mollusca</taxon>
        <taxon>Bivalvia</taxon>
        <taxon>Autobranchia</taxon>
        <taxon>Heteroconchia</taxon>
        <taxon>Euheterodonta</taxon>
        <taxon>Imparidentia</taxon>
        <taxon>Neoheterodontei</taxon>
        <taxon>Myida</taxon>
        <taxon>Dreissenoidea</taxon>
        <taxon>Dreissenidae</taxon>
        <taxon>Dreissena</taxon>
    </lineage>
</organism>